<comment type="caution">
    <text evidence="2">The sequence shown here is derived from an EMBL/GenBank/DDBJ whole genome shotgun (WGS) entry which is preliminary data.</text>
</comment>
<dbReference type="EMBL" id="JANBPK010000718">
    <property type="protein sequence ID" value="KAJ2934428.1"/>
    <property type="molecule type" value="Genomic_DNA"/>
</dbReference>
<keyword evidence="3" id="KW-1185">Reference proteome</keyword>
<feature type="region of interest" description="Disordered" evidence="1">
    <location>
        <begin position="86"/>
        <end position="146"/>
    </location>
</feature>
<feature type="compositionally biased region" description="Basic residues" evidence="1">
    <location>
        <begin position="203"/>
        <end position="213"/>
    </location>
</feature>
<evidence type="ECO:0000313" key="2">
    <source>
        <dbReference type="EMBL" id="KAJ2934428.1"/>
    </source>
</evidence>
<evidence type="ECO:0000313" key="3">
    <source>
        <dbReference type="Proteomes" id="UP001140091"/>
    </source>
</evidence>
<sequence length="290" mass="31114">MANDLANLILEMNHHRDRDEVRDRQVQYGEEVLNVVRSTLDRLLAGGDTETVEVSPPAYSLFDPLRGSSTALEDAMASLEAEILGPDVETNLAPAPDTELEGQTPENNQVSAPANDSGELEDQPEPANDNGMHQPANDNEAPVSNEIPVPVNKIPVPINEIPLDETPALRNETPSVLANQANPLVLPAGEVFAFPHAPVTLQRRQRAGRRPRGSSHLAERRQFLGPSVDASDTDTSSGSQLPRVINLNPPGLGVNRMDNAFRRGLGPLVDASDTDASSGSQVPLSSFAQL</sequence>
<reference evidence="2" key="1">
    <citation type="submission" date="2022-06" db="EMBL/GenBank/DDBJ databases">
        <title>Genome Sequence of Candolleomyces eurysporus.</title>
        <authorList>
            <person name="Buettner E."/>
        </authorList>
    </citation>
    <scope>NUCLEOTIDE SEQUENCE</scope>
    <source>
        <strain evidence="2">VTCC 930004</strain>
    </source>
</reference>
<dbReference type="Proteomes" id="UP001140091">
    <property type="component" value="Unassembled WGS sequence"/>
</dbReference>
<feature type="region of interest" description="Disordered" evidence="1">
    <location>
        <begin position="202"/>
        <end position="253"/>
    </location>
</feature>
<protein>
    <submittedName>
        <fullName evidence="2">Uncharacterized protein</fullName>
    </submittedName>
</protein>
<accession>A0A9W8JP62</accession>
<gene>
    <name evidence="2" type="ORF">H1R20_g2684</name>
</gene>
<organism evidence="2 3">
    <name type="scientific">Candolleomyces eurysporus</name>
    <dbReference type="NCBI Taxonomy" id="2828524"/>
    <lineage>
        <taxon>Eukaryota</taxon>
        <taxon>Fungi</taxon>
        <taxon>Dikarya</taxon>
        <taxon>Basidiomycota</taxon>
        <taxon>Agaricomycotina</taxon>
        <taxon>Agaricomycetes</taxon>
        <taxon>Agaricomycetidae</taxon>
        <taxon>Agaricales</taxon>
        <taxon>Agaricineae</taxon>
        <taxon>Psathyrellaceae</taxon>
        <taxon>Candolleomyces</taxon>
    </lineage>
</organism>
<dbReference type="AlphaFoldDB" id="A0A9W8JP62"/>
<proteinExistence type="predicted"/>
<feature type="compositionally biased region" description="Polar residues" evidence="1">
    <location>
        <begin position="104"/>
        <end position="114"/>
    </location>
</feature>
<name>A0A9W8JP62_9AGAR</name>
<feature type="non-terminal residue" evidence="2">
    <location>
        <position position="290"/>
    </location>
</feature>
<evidence type="ECO:0000256" key="1">
    <source>
        <dbReference type="SAM" id="MobiDB-lite"/>
    </source>
</evidence>